<feature type="transmembrane region" description="Helical" evidence="1">
    <location>
        <begin position="127"/>
        <end position="145"/>
    </location>
</feature>
<organism evidence="3 4">
    <name type="scientific">Moraxella lacunata</name>
    <dbReference type="NCBI Taxonomy" id="477"/>
    <lineage>
        <taxon>Bacteria</taxon>
        <taxon>Pseudomonadati</taxon>
        <taxon>Pseudomonadota</taxon>
        <taxon>Gammaproteobacteria</taxon>
        <taxon>Moraxellales</taxon>
        <taxon>Moraxellaceae</taxon>
        <taxon>Moraxella</taxon>
    </lineage>
</organism>
<keyword evidence="1" id="KW-0812">Transmembrane</keyword>
<feature type="transmembrane region" description="Helical" evidence="1">
    <location>
        <begin position="102"/>
        <end position="121"/>
    </location>
</feature>
<evidence type="ECO:0000313" key="4">
    <source>
        <dbReference type="Proteomes" id="UP000254437"/>
    </source>
</evidence>
<keyword evidence="1" id="KW-1133">Transmembrane helix</keyword>
<dbReference type="InterPro" id="IPR010718">
    <property type="entry name" value="DUF1294"/>
</dbReference>
<dbReference type="InterPro" id="IPR011129">
    <property type="entry name" value="CSD"/>
</dbReference>
<dbReference type="Proteomes" id="UP000254437">
    <property type="component" value="Unassembled WGS sequence"/>
</dbReference>
<dbReference type="PROSITE" id="PS51857">
    <property type="entry name" value="CSD_2"/>
    <property type="match status" value="1"/>
</dbReference>
<feature type="domain" description="CSD" evidence="2">
    <location>
        <begin position="3"/>
        <end position="67"/>
    </location>
</feature>
<dbReference type="Gene3D" id="2.40.50.140">
    <property type="entry name" value="Nucleic acid-binding proteins"/>
    <property type="match status" value="1"/>
</dbReference>
<feature type="transmembrane region" description="Helical" evidence="1">
    <location>
        <begin position="193"/>
        <end position="213"/>
    </location>
</feature>
<dbReference type="GO" id="GO:0005829">
    <property type="term" value="C:cytosol"/>
    <property type="evidence" value="ECO:0007669"/>
    <property type="project" value="UniProtKB-ARBA"/>
</dbReference>
<dbReference type="SMART" id="SM00357">
    <property type="entry name" value="CSP"/>
    <property type="match status" value="1"/>
</dbReference>
<evidence type="ECO:0000259" key="2">
    <source>
        <dbReference type="PROSITE" id="PS51857"/>
    </source>
</evidence>
<dbReference type="AlphaFoldDB" id="A0A378T5I4"/>
<name>A0A378T5I4_MORLA</name>
<sequence length="214" mass="24823">MQKHRGKIAKFDTERKFGFIQPDNENRQIFFHISRFKAGRNPNIGEQVLFDIGQDKQGRPVAINIQEAQFVAQKQQEKEQRKQKQQAYKAYQERQEQKHGQLNLLCGVGVGYLLILAIILLMSRLSLKLLGVYFIMGIISFFMYYQDKTKAQNSQWRIPENTLHTIDVLGGWIGATFAHKLLNHKATKADFRVVFYITIALNIIGFLALVFYVK</sequence>
<reference evidence="3 4" key="1">
    <citation type="submission" date="2018-06" db="EMBL/GenBank/DDBJ databases">
        <authorList>
            <consortium name="Pathogen Informatics"/>
            <person name="Doyle S."/>
        </authorList>
    </citation>
    <scope>NUCLEOTIDE SEQUENCE [LARGE SCALE GENOMIC DNA]</scope>
    <source>
        <strain evidence="3 4">NCTC10359</strain>
    </source>
</reference>
<proteinExistence type="predicted"/>
<dbReference type="Pfam" id="PF00313">
    <property type="entry name" value="CSD"/>
    <property type="match status" value="1"/>
</dbReference>
<protein>
    <submittedName>
        <fullName evidence="3">Protein of uncharacterized function (DUF1294)</fullName>
    </submittedName>
</protein>
<dbReference type="Pfam" id="PF06961">
    <property type="entry name" value="DUF1294"/>
    <property type="match status" value="1"/>
</dbReference>
<dbReference type="RefSeq" id="WP_115005532.1">
    <property type="nucleotide sequence ID" value="NZ_UGQU01000001.1"/>
</dbReference>
<gene>
    <name evidence="3" type="ORF">NCTC10359_00673</name>
</gene>
<keyword evidence="1" id="KW-0472">Membrane</keyword>
<dbReference type="GO" id="GO:0003676">
    <property type="term" value="F:nucleic acid binding"/>
    <property type="evidence" value="ECO:0007669"/>
    <property type="project" value="InterPro"/>
</dbReference>
<dbReference type="SUPFAM" id="SSF50249">
    <property type="entry name" value="Nucleic acid-binding proteins"/>
    <property type="match status" value="1"/>
</dbReference>
<dbReference type="CDD" id="cd04458">
    <property type="entry name" value="CSP_CDS"/>
    <property type="match status" value="1"/>
</dbReference>
<accession>A0A378T5I4</accession>
<dbReference type="EMBL" id="UGQU01000001">
    <property type="protein sequence ID" value="STZ56072.1"/>
    <property type="molecule type" value="Genomic_DNA"/>
</dbReference>
<dbReference type="InterPro" id="IPR012340">
    <property type="entry name" value="NA-bd_OB-fold"/>
</dbReference>
<dbReference type="InterPro" id="IPR002059">
    <property type="entry name" value="CSP_DNA-bd"/>
</dbReference>
<evidence type="ECO:0000256" key="1">
    <source>
        <dbReference type="SAM" id="Phobius"/>
    </source>
</evidence>
<evidence type="ECO:0000313" key="3">
    <source>
        <dbReference type="EMBL" id="STZ56072.1"/>
    </source>
</evidence>